<reference evidence="3" key="1">
    <citation type="submission" date="2022-11" db="UniProtKB">
        <authorList>
            <consortium name="EnsemblMetazoa"/>
        </authorList>
    </citation>
    <scope>IDENTIFICATION</scope>
</reference>
<protein>
    <submittedName>
        <fullName evidence="3">Uncharacterized protein</fullName>
    </submittedName>
</protein>
<sequence>MGLRLILSAVLLLTLLHMCCGTKDYPNQARHEDLWSLAISRREVAAHAHNDLHVVVRRDTTDTGQPAGAGFPLSDGLPPPGEQLPPLITPNEDPATAAPSVVITPSPTAGNGSPSSRSRPTFAYLVLCLVSCLFLRQTL</sequence>
<evidence type="ECO:0000256" key="1">
    <source>
        <dbReference type="SAM" id="MobiDB-lite"/>
    </source>
</evidence>
<name>A0A914B1Y5_PATMI</name>
<dbReference type="Proteomes" id="UP000887568">
    <property type="component" value="Unplaced"/>
</dbReference>
<dbReference type="OMA" id="NQARHED"/>
<keyword evidence="2" id="KW-0732">Signal</keyword>
<evidence type="ECO:0000256" key="2">
    <source>
        <dbReference type="SAM" id="SignalP"/>
    </source>
</evidence>
<evidence type="ECO:0000313" key="3">
    <source>
        <dbReference type="EnsemblMetazoa" id="XP_038069804.1"/>
    </source>
</evidence>
<keyword evidence="4" id="KW-1185">Reference proteome</keyword>
<dbReference type="RefSeq" id="XP_038069804.1">
    <property type="nucleotide sequence ID" value="XM_038213876.1"/>
</dbReference>
<dbReference type="AlphaFoldDB" id="A0A914B1Y5"/>
<dbReference type="EnsemblMetazoa" id="XM_038213876.1">
    <property type="protein sequence ID" value="XP_038069804.1"/>
    <property type="gene ID" value="LOC119739042"/>
</dbReference>
<accession>A0A914B1Y5</accession>
<feature type="region of interest" description="Disordered" evidence="1">
    <location>
        <begin position="59"/>
        <end position="118"/>
    </location>
</feature>
<proteinExistence type="predicted"/>
<dbReference type="GeneID" id="119739042"/>
<feature type="signal peptide" evidence="2">
    <location>
        <begin position="1"/>
        <end position="21"/>
    </location>
</feature>
<dbReference type="OrthoDB" id="10567404at2759"/>
<feature type="compositionally biased region" description="Polar residues" evidence="1">
    <location>
        <begin position="103"/>
        <end position="118"/>
    </location>
</feature>
<organism evidence="3 4">
    <name type="scientific">Patiria miniata</name>
    <name type="common">Bat star</name>
    <name type="synonym">Asterina miniata</name>
    <dbReference type="NCBI Taxonomy" id="46514"/>
    <lineage>
        <taxon>Eukaryota</taxon>
        <taxon>Metazoa</taxon>
        <taxon>Echinodermata</taxon>
        <taxon>Eleutherozoa</taxon>
        <taxon>Asterozoa</taxon>
        <taxon>Asteroidea</taxon>
        <taxon>Valvatacea</taxon>
        <taxon>Valvatida</taxon>
        <taxon>Asterinidae</taxon>
        <taxon>Patiria</taxon>
    </lineage>
</organism>
<evidence type="ECO:0000313" key="4">
    <source>
        <dbReference type="Proteomes" id="UP000887568"/>
    </source>
</evidence>
<feature type="chain" id="PRO_5037963915" evidence="2">
    <location>
        <begin position="22"/>
        <end position="139"/>
    </location>
</feature>